<dbReference type="InterPro" id="IPR016636">
    <property type="entry name" value="3-oxo-5-alpha-steroid_4-DH"/>
</dbReference>
<evidence type="ECO:0000256" key="7">
    <source>
        <dbReference type="ARBA" id="ARBA00022857"/>
    </source>
</evidence>
<comment type="function">
    <text evidence="12">Converts testosterone into 5-alpha-dihydrotestosterone and progesterone or corticosterone into their corresponding 5-alpha-3-oxosteroids. It plays a central role in sexual differentiation and androgen physiology.</text>
</comment>
<dbReference type="GO" id="GO:0016020">
    <property type="term" value="C:membrane"/>
    <property type="evidence" value="ECO:0007669"/>
    <property type="project" value="InterPro"/>
</dbReference>
<dbReference type="GO" id="GO:0006694">
    <property type="term" value="P:steroid biosynthetic process"/>
    <property type="evidence" value="ECO:0007669"/>
    <property type="project" value="TreeGrafter"/>
</dbReference>
<dbReference type="AlphaFoldDB" id="A0A940DM37"/>
<keyword evidence="11 17" id="KW-0472">Membrane</keyword>
<name>A0A940DM37_9BACT</name>
<evidence type="ECO:0000256" key="10">
    <source>
        <dbReference type="ARBA" id="ARBA00023098"/>
    </source>
</evidence>
<keyword evidence="6" id="KW-0492">Microsome</keyword>
<evidence type="ECO:0000313" key="20">
    <source>
        <dbReference type="Proteomes" id="UP000712007"/>
    </source>
</evidence>
<evidence type="ECO:0000256" key="8">
    <source>
        <dbReference type="ARBA" id="ARBA00022989"/>
    </source>
</evidence>
<dbReference type="PANTHER" id="PTHR10556">
    <property type="entry name" value="3-OXO-5-ALPHA-STEROID 4-DEHYDROGENASE"/>
    <property type="match status" value="1"/>
</dbReference>
<evidence type="ECO:0000256" key="11">
    <source>
        <dbReference type="ARBA" id="ARBA00023136"/>
    </source>
</evidence>
<feature type="transmembrane region" description="Helical" evidence="17">
    <location>
        <begin position="6"/>
        <end position="23"/>
    </location>
</feature>
<dbReference type="PROSITE" id="PS50244">
    <property type="entry name" value="S5A_REDUCTASE"/>
    <property type="match status" value="1"/>
</dbReference>
<evidence type="ECO:0000256" key="2">
    <source>
        <dbReference type="ARBA" id="ARBA00004524"/>
    </source>
</evidence>
<comment type="caution">
    <text evidence="19">The sequence shown here is derived from an EMBL/GenBank/DDBJ whole genome shotgun (WGS) entry which is preliminary data.</text>
</comment>
<keyword evidence="4" id="KW-0221">Differentiation</keyword>
<evidence type="ECO:0000256" key="6">
    <source>
        <dbReference type="ARBA" id="ARBA00022848"/>
    </source>
</evidence>
<evidence type="ECO:0000256" key="4">
    <source>
        <dbReference type="ARBA" id="ARBA00022782"/>
    </source>
</evidence>
<dbReference type="PIRSF" id="PIRSF015596">
    <property type="entry name" value="5_alpha-SR2"/>
    <property type="match status" value="1"/>
</dbReference>
<comment type="catalytic activity">
    <reaction evidence="16">
        <text>androst-4-ene-3,17-dione + NADPH + H(+) = 5alpha-androstan-3,17-dione + NADP(+)</text>
        <dbReference type="Rhea" id="RHEA:50816"/>
        <dbReference type="ChEBI" id="CHEBI:15378"/>
        <dbReference type="ChEBI" id="CHEBI:15994"/>
        <dbReference type="ChEBI" id="CHEBI:16422"/>
        <dbReference type="ChEBI" id="CHEBI:57783"/>
        <dbReference type="ChEBI" id="CHEBI:58349"/>
    </reaction>
    <physiologicalReaction direction="left-to-right" evidence="16">
        <dbReference type="Rhea" id="RHEA:50817"/>
    </physiologicalReaction>
</comment>
<dbReference type="InterPro" id="IPR039357">
    <property type="entry name" value="SRD5A/TECR"/>
</dbReference>
<evidence type="ECO:0000256" key="17">
    <source>
        <dbReference type="SAM" id="Phobius"/>
    </source>
</evidence>
<gene>
    <name evidence="19" type="ORF">IAC51_07740</name>
</gene>
<keyword evidence="5" id="KW-0256">Endoplasmic reticulum</keyword>
<feature type="transmembrane region" description="Helical" evidence="17">
    <location>
        <begin position="92"/>
        <end position="110"/>
    </location>
</feature>
<proteinExistence type="predicted"/>
<dbReference type="EMBL" id="JADIMV010000133">
    <property type="protein sequence ID" value="MBO8440527.1"/>
    <property type="molecule type" value="Genomic_DNA"/>
</dbReference>
<evidence type="ECO:0000256" key="14">
    <source>
        <dbReference type="ARBA" id="ARBA00041664"/>
    </source>
</evidence>
<dbReference type="FunFam" id="1.20.120.1630:FF:000014">
    <property type="entry name" value="Steroid 5-alpha reductase, putative"/>
    <property type="match status" value="1"/>
</dbReference>
<feature type="domain" description="3-oxo-5-alpha-steroid 4-dehydrogenase C-terminal" evidence="18">
    <location>
        <begin position="89"/>
        <end position="243"/>
    </location>
</feature>
<dbReference type="Pfam" id="PF02544">
    <property type="entry name" value="Steroid_dh"/>
    <property type="match status" value="1"/>
</dbReference>
<keyword evidence="8 17" id="KW-1133">Transmembrane helix</keyword>
<dbReference type="GO" id="GO:0030154">
    <property type="term" value="P:cell differentiation"/>
    <property type="evidence" value="ECO:0007669"/>
    <property type="project" value="UniProtKB-KW"/>
</dbReference>
<keyword evidence="9" id="KW-0560">Oxidoreductase</keyword>
<keyword evidence="10" id="KW-0443">Lipid metabolism</keyword>
<evidence type="ECO:0000256" key="5">
    <source>
        <dbReference type="ARBA" id="ARBA00022824"/>
    </source>
</evidence>
<dbReference type="PANTHER" id="PTHR10556:SF57">
    <property type="entry name" value="3-OXO-5-ALPHA-STEROID 4-DEHYDROGENASE 1"/>
    <property type="match status" value="1"/>
</dbReference>
<evidence type="ECO:0000256" key="13">
    <source>
        <dbReference type="ARBA" id="ARBA00039428"/>
    </source>
</evidence>
<dbReference type="InterPro" id="IPR001104">
    <property type="entry name" value="3-oxo-5_a-steroid_4-DH_C"/>
</dbReference>
<feature type="transmembrane region" description="Helical" evidence="17">
    <location>
        <begin position="130"/>
        <end position="148"/>
    </location>
</feature>
<evidence type="ECO:0000256" key="15">
    <source>
        <dbReference type="ARBA" id="ARBA00042579"/>
    </source>
</evidence>
<dbReference type="GO" id="GO:0003865">
    <property type="term" value="F:3-oxo-5-alpha-steroid 4-dehydrogenase activity"/>
    <property type="evidence" value="ECO:0007669"/>
    <property type="project" value="InterPro"/>
</dbReference>
<evidence type="ECO:0000256" key="3">
    <source>
        <dbReference type="ARBA" id="ARBA00022692"/>
    </source>
</evidence>
<reference evidence="19" key="2">
    <citation type="journal article" date="2021" name="PeerJ">
        <title>Extensive microbial diversity within the chicken gut microbiome revealed by metagenomics and culture.</title>
        <authorList>
            <person name="Gilroy R."/>
            <person name="Ravi A."/>
            <person name="Getino M."/>
            <person name="Pursley I."/>
            <person name="Horton D.L."/>
            <person name="Alikhan N.F."/>
            <person name="Baker D."/>
            <person name="Gharbi K."/>
            <person name="Hall N."/>
            <person name="Watson M."/>
            <person name="Adriaenssens E.M."/>
            <person name="Foster-Nyarko E."/>
            <person name="Jarju S."/>
            <person name="Secka A."/>
            <person name="Antonio M."/>
            <person name="Oren A."/>
            <person name="Chaudhuri R.R."/>
            <person name="La Ragione R."/>
            <person name="Hildebrand F."/>
            <person name="Pallen M.J."/>
        </authorList>
    </citation>
    <scope>NUCLEOTIDE SEQUENCE</scope>
    <source>
        <strain evidence="19">3924</strain>
    </source>
</reference>
<evidence type="ECO:0000256" key="16">
    <source>
        <dbReference type="ARBA" id="ARBA00049166"/>
    </source>
</evidence>
<feature type="transmembrane region" description="Helical" evidence="17">
    <location>
        <begin position="61"/>
        <end position="80"/>
    </location>
</feature>
<sequence>MTAIAVVIFIALFFVEAGYGKMISKKWGPAINNKVAWFIMECPVFITLLAFWIMSPRQWDIVPLIFFILFEIHYFHRAFVFPWMLRGKNKMPLTITVMGMIFNTVNGWMQGEWIFFLSPEGMYSPEWLKTPQFIIGTLIFFAGMIINLQSDYIIRHLRKPGDSKHYLPKGGMYNYVTSANYFGEIIEWTGFAILTWSWSGVVFAVWTMANLVPRANSIYKRYAVEFKDEFYDRPLKRVFPFLY</sequence>
<evidence type="ECO:0000256" key="9">
    <source>
        <dbReference type="ARBA" id="ARBA00023002"/>
    </source>
</evidence>
<protein>
    <recommendedName>
        <fullName evidence="13">3-oxo-5-alpha-steroid 4-dehydrogenase 1</fullName>
    </recommendedName>
    <alternativeName>
        <fullName evidence="14">SR type 1</fullName>
    </alternativeName>
    <alternativeName>
        <fullName evidence="15">Steroid 5-alpha-reductase 1</fullName>
    </alternativeName>
</protein>
<organism evidence="19 20">
    <name type="scientific">Candidatus Aphodosoma intestinipullorum</name>
    <dbReference type="NCBI Taxonomy" id="2840674"/>
    <lineage>
        <taxon>Bacteria</taxon>
        <taxon>Pseudomonadati</taxon>
        <taxon>Bacteroidota</taxon>
        <taxon>Bacteroidia</taxon>
        <taxon>Bacteroidales</taxon>
        <taxon>Candidatus Aphodosoma</taxon>
    </lineage>
</organism>
<feature type="transmembrane region" description="Helical" evidence="17">
    <location>
        <begin position="35"/>
        <end position="55"/>
    </location>
</feature>
<evidence type="ECO:0000256" key="12">
    <source>
        <dbReference type="ARBA" id="ARBA00037789"/>
    </source>
</evidence>
<accession>A0A940DM37</accession>
<dbReference type="Proteomes" id="UP000712007">
    <property type="component" value="Unassembled WGS sequence"/>
</dbReference>
<dbReference type="Gene3D" id="1.20.120.1630">
    <property type="match status" value="1"/>
</dbReference>
<reference evidence="19" key="1">
    <citation type="submission" date="2020-10" db="EMBL/GenBank/DDBJ databases">
        <authorList>
            <person name="Gilroy R."/>
        </authorList>
    </citation>
    <scope>NUCLEOTIDE SEQUENCE</scope>
    <source>
        <strain evidence="19">3924</strain>
    </source>
</reference>
<keyword evidence="7" id="KW-0521">NADP</keyword>
<evidence type="ECO:0000313" key="19">
    <source>
        <dbReference type="EMBL" id="MBO8440527.1"/>
    </source>
</evidence>
<evidence type="ECO:0000259" key="18">
    <source>
        <dbReference type="Pfam" id="PF02544"/>
    </source>
</evidence>
<keyword evidence="3 17" id="KW-0812">Transmembrane</keyword>
<evidence type="ECO:0000256" key="1">
    <source>
        <dbReference type="ARBA" id="ARBA00004477"/>
    </source>
</evidence>
<comment type="subcellular location">
    <subcellularLocation>
        <location evidence="1">Endoplasmic reticulum membrane</location>
        <topology evidence="1">Multi-pass membrane protein</topology>
    </subcellularLocation>
    <subcellularLocation>
        <location evidence="2">Microsome membrane</location>
    </subcellularLocation>
</comment>